<keyword evidence="9 16" id="KW-0547">Nucleotide-binding</keyword>
<evidence type="ECO:0000256" key="6">
    <source>
        <dbReference type="ARBA" id="ARBA00022555"/>
    </source>
</evidence>
<evidence type="ECO:0000256" key="4">
    <source>
        <dbReference type="ARBA" id="ARBA00011738"/>
    </source>
</evidence>
<keyword evidence="6 16" id="KW-0820">tRNA-binding</keyword>
<comment type="subcellular location">
    <subcellularLocation>
        <location evidence="2 16">Cytoplasm</location>
    </subcellularLocation>
</comment>
<dbReference type="KEGG" id="kon:CONE_0298"/>
<dbReference type="InterPro" id="IPR033911">
    <property type="entry name" value="MetRS_core"/>
</dbReference>
<feature type="binding site" evidence="16">
    <location>
        <position position="143"/>
    </location>
    <ligand>
        <name>Zn(2+)</name>
        <dbReference type="ChEBI" id="CHEBI:29105"/>
    </ligand>
</feature>
<evidence type="ECO:0000256" key="2">
    <source>
        <dbReference type="ARBA" id="ARBA00004496"/>
    </source>
</evidence>
<keyword evidence="19" id="KW-1185">Reference proteome</keyword>
<dbReference type="InterPro" id="IPR029038">
    <property type="entry name" value="MetRS_Zn"/>
</dbReference>
<dbReference type="AlphaFoldDB" id="M1M7V0"/>
<evidence type="ECO:0000256" key="14">
    <source>
        <dbReference type="ARBA" id="ARBA00023146"/>
    </source>
</evidence>
<feature type="short sequence motif" description="'KMSKS' region" evidence="16">
    <location>
        <begin position="341"/>
        <end position="345"/>
    </location>
</feature>
<dbReference type="SUPFAM" id="SSF57770">
    <property type="entry name" value="Methionyl-tRNA synthetase (MetRS), Zn-domain"/>
    <property type="match status" value="1"/>
</dbReference>
<dbReference type="PROSITE" id="PS00178">
    <property type="entry name" value="AA_TRNA_LIGASE_I"/>
    <property type="match status" value="1"/>
</dbReference>
<dbReference type="Pfam" id="PF09334">
    <property type="entry name" value="tRNA-synt_1g"/>
    <property type="match status" value="1"/>
</dbReference>
<feature type="binding site" evidence="16">
    <location>
        <position position="344"/>
    </location>
    <ligand>
        <name>ATP</name>
        <dbReference type="ChEBI" id="CHEBI:30616"/>
    </ligand>
</feature>
<feature type="short sequence motif" description="'HIGH' region" evidence="16">
    <location>
        <begin position="12"/>
        <end position="22"/>
    </location>
</feature>
<keyword evidence="7 16" id="KW-0436">Ligase</keyword>
<evidence type="ECO:0000313" key="19">
    <source>
        <dbReference type="Proteomes" id="UP000011541"/>
    </source>
</evidence>
<dbReference type="EMBL" id="CP003805">
    <property type="protein sequence ID" value="AGF48110.1"/>
    <property type="molecule type" value="Genomic_DNA"/>
</dbReference>
<feature type="binding site" evidence="16">
    <location>
        <position position="159"/>
    </location>
    <ligand>
        <name>Zn(2+)</name>
        <dbReference type="ChEBI" id="CHEBI:29105"/>
    </ligand>
</feature>
<dbReference type="GO" id="GO:0046872">
    <property type="term" value="F:metal ion binding"/>
    <property type="evidence" value="ECO:0007669"/>
    <property type="project" value="UniProtKB-KW"/>
</dbReference>
<dbReference type="PROSITE" id="PS50886">
    <property type="entry name" value="TRBD"/>
    <property type="match status" value="1"/>
</dbReference>
<dbReference type="InterPro" id="IPR014729">
    <property type="entry name" value="Rossmann-like_a/b/a_fold"/>
</dbReference>
<evidence type="ECO:0000256" key="10">
    <source>
        <dbReference type="ARBA" id="ARBA00022833"/>
    </source>
</evidence>
<dbReference type="NCBIfam" id="NF001100">
    <property type="entry name" value="PRK00133.1"/>
    <property type="match status" value="1"/>
</dbReference>
<dbReference type="EC" id="6.1.1.10" evidence="16"/>
<dbReference type="eggNOG" id="COG0073">
    <property type="taxonomic scope" value="Bacteria"/>
</dbReference>
<evidence type="ECO:0000256" key="9">
    <source>
        <dbReference type="ARBA" id="ARBA00022741"/>
    </source>
</evidence>
<dbReference type="Pfam" id="PF01588">
    <property type="entry name" value="tRNA_bind"/>
    <property type="match status" value="1"/>
</dbReference>
<dbReference type="eggNOG" id="COG0143">
    <property type="taxonomic scope" value="Bacteria"/>
</dbReference>
<dbReference type="PANTHER" id="PTHR45765">
    <property type="entry name" value="METHIONINE--TRNA LIGASE"/>
    <property type="match status" value="1"/>
</dbReference>
<comment type="catalytic activity">
    <reaction evidence="15 16">
        <text>tRNA(Met) + L-methionine + ATP = L-methionyl-tRNA(Met) + AMP + diphosphate</text>
        <dbReference type="Rhea" id="RHEA:13481"/>
        <dbReference type="Rhea" id="RHEA-COMP:9667"/>
        <dbReference type="Rhea" id="RHEA-COMP:9698"/>
        <dbReference type="ChEBI" id="CHEBI:30616"/>
        <dbReference type="ChEBI" id="CHEBI:33019"/>
        <dbReference type="ChEBI" id="CHEBI:57844"/>
        <dbReference type="ChEBI" id="CHEBI:78442"/>
        <dbReference type="ChEBI" id="CHEBI:78530"/>
        <dbReference type="ChEBI" id="CHEBI:456215"/>
        <dbReference type="EC" id="6.1.1.10"/>
    </reaction>
</comment>
<dbReference type="GO" id="GO:0004825">
    <property type="term" value="F:methionine-tRNA ligase activity"/>
    <property type="evidence" value="ECO:0007669"/>
    <property type="project" value="UniProtKB-UniRule"/>
</dbReference>
<evidence type="ECO:0000256" key="15">
    <source>
        <dbReference type="ARBA" id="ARBA00047364"/>
    </source>
</evidence>
<dbReference type="Gene3D" id="3.40.50.620">
    <property type="entry name" value="HUPs"/>
    <property type="match status" value="1"/>
</dbReference>
<dbReference type="Gene3D" id="2.20.28.20">
    <property type="entry name" value="Methionyl-tRNA synthetase, Zn-domain"/>
    <property type="match status" value="1"/>
</dbReference>
<dbReference type="HAMAP" id="MF_00098">
    <property type="entry name" value="Met_tRNA_synth_type1"/>
    <property type="match status" value="1"/>
</dbReference>
<keyword evidence="14 16" id="KW-0030">Aminoacyl-tRNA synthetase</keyword>
<evidence type="ECO:0000256" key="7">
    <source>
        <dbReference type="ARBA" id="ARBA00022598"/>
    </source>
</evidence>
<dbReference type="Proteomes" id="UP000011541">
    <property type="component" value="Chromosome"/>
</dbReference>
<evidence type="ECO:0000256" key="12">
    <source>
        <dbReference type="ARBA" id="ARBA00022884"/>
    </source>
</evidence>
<comment type="similarity">
    <text evidence="3 16">Belongs to the class-I aminoacyl-tRNA synthetase family. MetG type 1 subfamily.</text>
</comment>
<dbReference type="FunFam" id="2.40.50.140:FF:000042">
    <property type="entry name" value="Methionine--tRNA ligase"/>
    <property type="match status" value="1"/>
</dbReference>
<dbReference type="InterPro" id="IPR014758">
    <property type="entry name" value="Met-tRNA_synth"/>
</dbReference>
<dbReference type="InterPro" id="IPR001412">
    <property type="entry name" value="aa-tRNA-synth_I_CS"/>
</dbReference>
<evidence type="ECO:0000256" key="13">
    <source>
        <dbReference type="ARBA" id="ARBA00022917"/>
    </source>
</evidence>
<keyword evidence="10 16" id="KW-0862">Zinc</keyword>
<dbReference type="HOGENOM" id="CLU_009710_7_0_4"/>
<dbReference type="SUPFAM" id="SSF47323">
    <property type="entry name" value="Anticodon-binding domain of a subclass of class I aminoacyl-tRNA synthetases"/>
    <property type="match status" value="1"/>
</dbReference>
<evidence type="ECO:0000256" key="1">
    <source>
        <dbReference type="ARBA" id="ARBA00003314"/>
    </source>
</evidence>
<dbReference type="GO" id="GO:0000049">
    <property type="term" value="F:tRNA binding"/>
    <property type="evidence" value="ECO:0007669"/>
    <property type="project" value="UniProtKB-UniRule"/>
</dbReference>
<dbReference type="STRING" id="1208920.CONE_0298"/>
<evidence type="ECO:0000313" key="18">
    <source>
        <dbReference type="EMBL" id="AGF48110.1"/>
    </source>
</evidence>
<evidence type="ECO:0000256" key="5">
    <source>
        <dbReference type="ARBA" id="ARBA00022490"/>
    </source>
</evidence>
<feature type="binding site" evidence="16">
    <location>
        <position position="146"/>
    </location>
    <ligand>
        <name>Zn(2+)</name>
        <dbReference type="ChEBI" id="CHEBI:29105"/>
    </ligand>
</feature>
<name>M1M7V0_9PROT</name>
<dbReference type="InterPro" id="IPR023458">
    <property type="entry name" value="Met-tRNA_ligase_1"/>
</dbReference>
<dbReference type="RefSeq" id="WP_015396798.1">
    <property type="nucleotide sequence ID" value="NC_020299.1"/>
</dbReference>
<dbReference type="CDD" id="cd02800">
    <property type="entry name" value="tRNA_bind_EcMetRS_like"/>
    <property type="match status" value="1"/>
</dbReference>
<dbReference type="InterPro" id="IPR015413">
    <property type="entry name" value="Methionyl/Leucyl_tRNA_Synth"/>
</dbReference>
<dbReference type="GO" id="GO:0005524">
    <property type="term" value="F:ATP binding"/>
    <property type="evidence" value="ECO:0007669"/>
    <property type="project" value="UniProtKB-UniRule"/>
</dbReference>
<dbReference type="Gene3D" id="2.40.50.140">
    <property type="entry name" value="Nucleic acid-binding proteins"/>
    <property type="match status" value="1"/>
</dbReference>
<keyword evidence="5 16" id="KW-0963">Cytoplasm</keyword>
<dbReference type="FunFam" id="2.20.28.20:FF:000001">
    <property type="entry name" value="Methionine--tRNA ligase"/>
    <property type="match status" value="1"/>
</dbReference>
<dbReference type="NCBIfam" id="TIGR00398">
    <property type="entry name" value="metG"/>
    <property type="match status" value="1"/>
</dbReference>
<dbReference type="InterPro" id="IPR002547">
    <property type="entry name" value="tRNA-bd_dom"/>
</dbReference>
<dbReference type="InterPro" id="IPR012340">
    <property type="entry name" value="NA-bd_OB-fold"/>
</dbReference>
<dbReference type="InterPro" id="IPR009080">
    <property type="entry name" value="tRNAsynth_Ia_anticodon-bd"/>
</dbReference>
<evidence type="ECO:0000256" key="16">
    <source>
        <dbReference type="HAMAP-Rule" id="MF_00098"/>
    </source>
</evidence>
<dbReference type="PATRIC" id="fig|1208920.3.peg.81"/>
<dbReference type="PANTHER" id="PTHR45765:SF1">
    <property type="entry name" value="METHIONINE--TRNA LIGASE, CYTOPLASMIC"/>
    <property type="match status" value="1"/>
</dbReference>
<evidence type="ECO:0000256" key="11">
    <source>
        <dbReference type="ARBA" id="ARBA00022840"/>
    </source>
</evidence>
<dbReference type="OrthoDB" id="9810191at2"/>
<comment type="cofactor">
    <cofactor evidence="16">
        <name>Zn(2+)</name>
        <dbReference type="ChEBI" id="CHEBI:29105"/>
    </cofactor>
    <text evidence="16">Binds 1 zinc ion per subunit.</text>
</comment>
<organism evidence="18 19">
    <name type="scientific">Candidatus Kinetoplastidibacterium stringomonadis TCC290E</name>
    <dbReference type="NCBI Taxonomy" id="1208920"/>
    <lineage>
        <taxon>Bacteria</taxon>
        <taxon>Pseudomonadati</taxon>
        <taxon>Pseudomonadota</taxon>
        <taxon>Betaproteobacteria</taxon>
        <taxon>Candidatus Kinetoplastidibacterium</taxon>
    </lineage>
</organism>
<reference evidence="18 19" key="1">
    <citation type="journal article" date="2013" name="Genome Biol. Evol.">
        <title>Genome evolution and phylogenomic analysis of candidatus kinetoplastibacterium, the betaproteobacterial endosymbionts of strigomonas and angomonas.</title>
        <authorList>
            <person name="Alves J.M."/>
            <person name="Serrano M.G."/>
            <person name="Maia da Silva F."/>
            <person name="Voegtly L.J."/>
            <person name="Matveyev A.V."/>
            <person name="Teixeira M.M."/>
            <person name="Camargo E.P."/>
            <person name="Buck G.A."/>
        </authorList>
    </citation>
    <scope>NUCLEOTIDE SEQUENCE [LARGE SCALE GENOMIC DNA]</scope>
    <source>
        <strain evidence="18 19">TCC290E</strain>
    </source>
</reference>
<gene>
    <name evidence="16" type="primary">metG</name>
    <name evidence="18" type="ORF">CONE_0298</name>
</gene>
<dbReference type="GO" id="GO:0005829">
    <property type="term" value="C:cytosol"/>
    <property type="evidence" value="ECO:0007669"/>
    <property type="project" value="TreeGrafter"/>
</dbReference>
<dbReference type="SUPFAM" id="SSF50249">
    <property type="entry name" value="Nucleic acid-binding proteins"/>
    <property type="match status" value="1"/>
</dbReference>
<dbReference type="SUPFAM" id="SSF52374">
    <property type="entry name" value="Nucleotidylyl transferase"/>
    <property type="match status" value="1"/>
</dbReference>
<dbReference type="Gene3D" id="1.10.730.10">
    <property type="entry name" value="Isoleucyl-tRNA Synthetase, Domain 1"/>
    <property type="match status" value="1"/>
</dbReference>
<keyword evidence="11 16" id="KW-0067">ATP-binding</keyword>
<feature type="binding site" evidence="16">
    <location>
        <position position="156"/>
    </location>
    <ligand>
        <name>Zn(2+)</name>
        <dbReference type="ChEBI" id="CHEBI:29105"/>
    </ligand>
</feature>
<dbReference type="PRINTS" id="PR01041">
    <property type="entry name" value="TRNASYNTHMET"/>
</dbReference>
<keyword evidence="13 16" id="KW-0648">Protein biosynthesis</keyword>
<feature type="domain" description="TRNA-binding" evidence="17">
    <location>
        <begin position="584"/>
        <end position="689"/>
    </location>
</feature>
<sequence>MHRTIFVTTALPYSNGSFHIGHIMEYIQADIWVRSMRMSEHKIYFVSADDAHGAPIMLKAESMGITPKELTDLYSKERPKYLNGFHIKFDHWHSTDSKENTLLSHEIYKKLQDHNLIEKKIIKQLYDPVKHMFLADRYIKGTCPKCKSDNQYGDSCEECGSTYNPTELINPHSTLTGAKPLLRSSEHLFFKLSDPRCTSFLRRWINTKNINNKNKLQDEVVAKISEWLGKDDENSKLEDWDISRDAPYFGIEIPDFKGKYFYVWLDAPIGYLSSLKSYCTSEGINFEELLDKNNSVEQIHFIGKDIIYFHTLFWPVMLNFSNRKTPDSVHVHGFVTIDGKKMSKSRGTGISPLHYLDLGLNPEWLRYYFASKLNSKVEDIDINKDDFINKVNSDLIGKYINIASRSAPFITNFFSGKLTFDKNTEELMIREIKLKLNLIIQLFEDREYNKATREIMSYADYTNQTFDISKPWEIAKKARNGDASSIKNLHEVCSFAIARFKAISVMLSPILPETAMSICLDFFKIKYPFKWDDALILPEKIEPFKHMMSRIDEKIFSKLFEEQKTKEKESIKMLNDKDLINIEDFAKLDLVVAKIVNCENLEESNKLLKLTLDYGEENYKNVFSGIKSYYKPEDLIGKLVILVSNLKPRKMKFGISEGMVLAASNKDDKSKEIYLIEPSAYTKPGMRIT</sequence>
<keyword evidence="12 16" id="KW-0694">RNA-binding</keyword>
<protein>
    <recommendedName>
        <fullName evidence="16">Methionine--tRNA ligase</fullName>
        <ecNumber evidence="16">6.1.1.10</ecNumber>
    </recommendedName>
    <alternativeName>
        <fullName evidence="16">Methionyl-tRNA synthetase</fullName>
        <shortName evidence="16">MetRS</shortName>
    </alternativeName>
</protein>
<dbReference type="InterPro" id="IPR004495">
    <property type="entry name" value="Met-tRNA-synth_bsu_C"/>
</dbReference>
<evidence type="ECO:0000256" key="3">
    <source>
        <dbReference type="ARBA" id="ARBA00008258"/>
    </source>
</evidence>
<keyword evidence="8 16" id="KW-0479">Metal-binding</keyword>
<dbReference type="GO" id="GO:0006431">
    <property type="term" value="P:methionyl-tRNA aminoacylation"/>
    <property type="evidence" value="ECO:0007669"/>
    <property type="project" value="UniProtKB-UniRule"/>
</dbReference>
<dbReference type="NCBIfam" id="TIGR00399">
    <property type="entry name" value="metG_C_term"/>
    <property type="match status" value="1"/>
</dbReference>
<comment type="subunit">
    <text evidence="4 16">Homodimer.</text>
</comment>
<comment type="function">
    <text evidence="1 16">Is required not only for elongation of protein synthesis but also for the initiation of all mRNA translation through initiator tRNA(fMet) aminoacylation.</text>
</comment>
<accession>M1M7V0</accession>
<proteinExistence type="inferred from homology"/>
<evidence type="ECO:0000256" key="8">
    <source>
        <dbReference type="ARBA" id="ARBA00022723"/>
    </source>
</evidence>
<evidence type="ECO:0000259" key="17">
    <source>
        <dbReference type="PROSITE" id="PS50886"/>
    </source>
</evidence>